<reference evidence="2" key="1">
    <citation type="submission" date="2022-01" db="EMBL/GenBank/DDBJ databases">
        <authorList>
            <person name="King R."/>
        </authorList>
    </citation>
    <scope>NUCLEOTIDE SEQUENCE</scope>
</reference>
<feature type="region of interest" description="Disordered" evidence="1">
    <location>
        <begin position="1"/>
        <end position="27"/>
    </location>
</feature>
<name>A0A9P0H6U7_NEZVI</name>
<dbReference type="AlphaFoldDB" id="A0A9P0H6U7"/>
<dbReference type="EMBL" id="OV725079">
    <property type="protein sequence ID" value="CAH1396496.1"/>
    <property type="molecule type" value="Genomic_DNA"/>
</dbReference>
<accession>A0A9P0H6U7</accession>
<evidence type="ECO:0000256" key="1">
    <source>
        <dbReference type="SAM" id="MobiDB-lite"/>
    </source>
</evidence>
<evidence type="ECO:0000313" key="2">
    <source>
        <dbReference type="EMBL" id="CAH1396496.1"/>
    </source>
</evidence>
<proteinExistence type="predicted"/>
<feature type="compositionally biased region" description="Basic and acidic residues" evidence="1">
    <location>
        <begin position="1"/>
        <end position="11"/>
    </location>
</feature>
<keyword evidence="3" id="KW-1185">Reference proteome</keyword>
<dbReference type="Proteomes" id="UP001152798">
    <property type="component" value="Chromosome 3"/>
</dbReference>
<protein>
    <submittedName>
        <fullName evidence="2">Uncharacterized protein</fullName>
    </submittedName>
</protein>
<organism evidence="2 3">
    <name type="scientific">Nezara viridula</name>
    <name type="common">Southern green stink bug</name>
    <name type="synonym">Cimex viridulus</name>
    <dbReference type="NCBI Taxonomy" id="85310"/>
    <lineage>
        <taxon>Eukaryota</taxon>
        <taxon>Metazoa</taxon>
        <taxon>Ecdysozoa</taxon>
        <taxon>Arthropoda</taxon>
        <taxon>Hexapoda</taxon>
        <taxon>Insecta</taxon>
        <taxon>Pterygota</taxon>
        <taxon>Neoptera</taxon>
        <taxon>Paraneoptera</taxon>
        <taxon>Hemiptera</taxon>
        <taxon>Heteroptera</taxon>
        <taxon>Panheteroptera</taxon>
        <taxon>Pentatomomorpha</taxon>
        <taxon>Pentatomoidea</taxon>
        <taxon>Pentatomidae</taxon>
        <taxon>Pentatominae</taxon>
        <taxon>Nezara</taxon>
    </lineage>
</organism>
<gene>
    <name evidence="2" type="ORF">NEZAVI_LOCUS6554</name>
</gene>
<evidence type="ECO:0000313" key="3">
    <source>
        <dbReference type="Proteomes" id="UP001152798"/>
    </source>
</evidence>
<sequence length="27" mass="3352">MYRSGDHRNVLEIEESEMNKSPMKRQW</sequence>